<dbReference type="RefSeq" id="WP_157682762.1">
    <property type="nucleotide sequence ID" value="NZ_LT629757.1"/>
</dbReference>
<proteinExistence type="predicted"/>
<keyword evidence="2" id="KW-1185">Reference proteome</keyword>
<dbReference type="Proteomes" id="UP000198859">
    <property type="component" value="Chromosome I"/>
</dbReference>
<organism evidence="1 2">
    <name type="scientific">Nocardioides scoriae</name>
    <dbReference type="NCBI Taxonomy" id="642780"/>
    <lineage>
        <taxon>Bacteria</taxon>
        <taxon>Bacillati</taxon>
        <taxon>Actinomycetota</taxon>
        <taxon>Actinomycetes</taxon>
        <taxon>Propionibacteriales</taxon>
        <taxon>Nocardioidaceae</taxon>
        <taxon>Nocardioides</taxon>
    </lineage>
</organism>
<evidence type="ECO:0000313" key="1">
    <source>
        <dbReference type="EMBL" id="SDS20546.1"/>
    </source>
</evidence>
<accession>A0A1H1QAR3</accession>
<gene>
    <name evidence="1" type="ORF">SAMN04488570_1363</name>
</gene>
<reference evidence="2" key="1">
    <citation type="submission" date="2016-10" db="EMBL/GenBank/DDBJ databases">
        <authorList>
            <person name="Varghese N."/>
            <person name="Submissions S."/>
        </authorList>
    </citation>
    <scope>NUCLEOTIDE SEQUENCE [LARGE SCALE GENOMIC DNA]</scope>
    <source>
        <strain evidence="2">DSM 22127</strain>
    </source>
</reference>
<dbReference type="AlphaFoldDB" id="A0A1H1QAR3"/>
<dbReference type="STRING" id="642780.SAMN04488570_1363"/>
<evidence type="ECO:0000313" key="2">
    <source>
        <dbReference type="Proteomes" id="UP000198859"/>
    </source>
</evidence>
<dbReference type="EMBL" id="LT629757">
    <property type="protein sequence ID" value="SDS20546.1"/>
    <property type="molecule type" value="Genomic_DNA"/>
</dbReference>
<sequence length="88" mass="9366">MTLISSPEAPAIVCPPWCMRYDHDADVVDENNPPNHYGPDFGVLGTQAVGEGAPRGLISTPLSDMSPHDLRRLAAAAVAAAEWMEAHS</sequence>
<name>A0A1H1QAR3_9ACTN</name>
<protein>
    <submittedName>
        <fullName evidence="1">Uncharacterized protein</fullName>
    </submittedName>
</protein>